<keyword evidence="5 6" id="KW-0804">Transcription</keyword>
<dbReference type="InterPro" id="IPR036390">
    <property type="entry name" value="WH_DNA-bd_sf"/>
</dbReference>
<evidence type="ECO:0000256" key="6">
    <source>
        <dbReference type="HAMAP-Rule" id="MF_01131"/>
    </source>
</evidence>
<feature type="binding site" evidence="6">
    <location>
        <begin position="105"/>
        <end position="110"/>
    </location>
    <ligand>
        <name>NAD(+)</name>
        <dbReference type="ChEBI" id="CHEBI:57540"/>
    </ligand>
</feature>
<evidence type="ECO:0000313" key="8">
    <source>
        <dbReference type="EMBL" id="MBB4042614.1"/>
    </source>
</evidence>
<dbReference type="SUPFAM" id="SSF51735">
    <property type="entry name" value="NAD(P)-binding Rossmann-fold domains"/>
    <property type="match status" value="1"/>
</dbReference>
<dbReference type="NCBIfam" id="NF003996">
    <property type="entry name" value="PRK05472.2-5"/>
    <property type="match status" value="1"/>
</dbReference>
<protein>
    <recommendedName>
        <fullName evidence="6">Redox-sensing transcriptional repressor Rex</fullName>
    </recommendedName>
</protein>
<dbReference type="NCBIfam" id="NF003994">
    <property type="entry name" value="PRK05472.2-3"/>
    <property type="match status" value="1"/>
</dbReference>
<keyword evidence="1 6" id="KW-0963">Cytoplasm</keyword>
<reference evidence="8" key="1">
    <citation type="submission" date="2020-08" db="EMBL/GenBank/DDBJ databases">
        <title>Genomic Encyclopedia of Type Strains, Phase IV (KMG-IV): sequencing the most valuable type-strain genomes for metagenomic binning, comparative biology and taxonomic classification.</title>
        <authorList>
            <person name="Goeker M."/>
        </authorList>
    </citation>
    <scope>NUCLEOTIDE SEQUENCE [LARGE SCALE GENOMIC DNA]</scope>
    <source>
        <strain evidence="8">DSM 105720</strain>
    </source>
</reference>
<gene>
    <name evidence="6" type="primary">rex</name>
    <name evidence="8" type="ORF">GGR06_000373</name>
</gene>
<evidence type="ECO:0000256" key="5">
    <source>
        <dbReference type="ARBA" id="ARBA00023163"/>
    </source>
</evidence>
<keyword evidence="2 6" id="KW-0678">Repressor</keyword>
<feature type="domain" description="CoA-binding" evidence="7">
    <location>
        <begin position="94"/>
        <end position="195"/>
    </location>
</feature>
<evidence type="ECO:0000313" key="9">
    <source>
        <dbReference type="Proteomes" id="UP000560658"/>
    </source>
</evidence>
<sequence length="226" mass="25336">MQNTNFVSTMSTCGQKEADKVPEPTLRRLPWYLSNIKLMKERGEHFVSSTQISKEINIDASQIAKDLSYVNISGRTRVGYNIDALIDVLEEFLGFTNMHKAFLFGVGSLGGALLRDSGLHHFGLEIVAAFDINPDLVGKDLNGIPIFHSSEFEAKMKEYDVNIGVLTVPINIAQEITDKMVDGGIKAVWNFTPFRIRVPENIVVQNTSLYAHLAVMFNRLNFNEIK</sequence>
<dbReference type="GO" id="GO:0003700">
    <property type="term" value="F:DNA-binding transcription factor activity"/>
    <property type="evidence" value="ECO:0007669"/>
    <property type="project" value="UniProtKB-UniRule"/>
</dbReference>
<dbReference type="Gene3D" id="1.10.10.10">
    <property type="entry name" value="Winged helix-like DNA-binding domain superfamily/Winged helix DNA-binding domain"/>
    <property type="match status" value="1"/>
</dbReference>
<organism evidence="8 9">
    <name type="scientific">Bacteroides reticulotermitis</name>
    <dbReference type="NCBI Taxonomy" id="1133319"/>
    <lineage>
        <taxon>Bacteria</taxon>
        <taxon>Pseudomonadati</taxon>
        <taxon>Bacteroidota</taxon>
        <taxon>Bacteroidia</taxon>
        <taxon>Bacteroidales</taxon>
        <taxon>Bacteroidaceae</taxon>
        <taxon>Bacteroides</taxon>
    </lineage>
</organism>
<keyword evidence="4 6" id="KW-0238">DNA-binding</keyword>
<dbReference type="InterPro" id="IPR036388">
    <property type="entry name" value="WH-like_DNA-bd_sf"/>
</dbReference>
<evidence type="ECO:0000259" key="7">
    <source>
        <dbReference type="SMART" id="SM00881"/>
    </source>
</evidence>
<accession>A0A840CYX6</accession>
<comment type="similarity">
    <text evidence="6">Belongs to the transcriptional regulatory Rex family.</text>
</comment>
<comment type="subunit">
    <text evidence="6">Homodimer.</text>
</comment>
<evidence type="ECO:0000256" key="3">
    <source>
        <dbReference type="ARBA" id="ARBA00023015"/>
    </source>
</evidence>
<evidence type="ECO:0000256" key="4">
    <source>
        <dbReference type="ARBA" id="ARBA00023125"/>
    </source>
</evidence>
<dbReference type="Gene3D" id="3.40.50.720">
    <property type="entry name" value="NAD(P)-binding Rossmann-like Domain"/>
    <property type="match status" value="1"/>
</dbReference>
<comment type="function">
    <text evidence="6">Modulates transcription in response to changes in cellular NADH/NAD(+) redox state.</text>
</comment>
<dbReference type="Pfam" id="PF06971">
    <property type="entry name" value="Put_DNA-bind_N"/>
    <property type="match status" value="1"/>
</dbReference>
<dbReference type="EMBL" id="JACIER010000001">
    <property type="protein sequence ID" value="MBB4042614.1"/>
    <property type="molecule type" value="Genomic_DNA"/>
</dbReference>
<keyword evidence="6" id="KW-0520">NAD</keyword>
<dbReference type="Proteomes" id="UP000560658">
    <property type="component" value="Unassembled WGS sequence"/>
</dbReference>
<dbReference type="GO" id="GO:0045892">
    <property type="term" value="P:negative regulation of DNA-templated transcription"/>
    <property type="evidence" value="ECO:0007669"/>
    <property type="project" value="InterPro"/>
</dbReference>
<dbReference type="SUPFAM" id="SSF46785">
    <property type="entry name" value="Winged helix' DNA-binding domain"/>
    <property type="match status" value="1"/>
</dbReference>
<dbReference type="InterPro" id="IPR009718">
    <property type="entry name" value="Rex_DNA-bd_C_dom"/>
</dbReference>
<name>A0A840CYX6_9BACE</name>
<dbReference type="GO" id="GO:0051775">
    <property type="term" value="P:response to redox state"/>
    <property type="evidence" value="ECO:0007669"/>
    <property type="project" value="InterPro"/>
</dbReference>
<evidence type="ECO:0000256" key="1">
    <source>
        <dbReference type="ARBA" id="ARBA00022490"/>
    </source>
</evidence>
<feature type="DNA-binding region" description="H-T-H motif" evidence="6">
    <location>
        <begin position="31"/>
        <end position="70"/>
    </location>
</feature>
<dbReference type="PANTHER" id="PTHR35786">
    <property type="entry name" value="REDOX-SENSING TRANSCRIPTIONAL REPRESSOR REX"/>
    <property type="match status" value="1"/>
</dbReference>
<comment type="caution">
    <text evidence="8">The sequence shown here is derived from an EMBL/GenBank/DDBJ whole genome shotgun (WGS) entry which is preliminary data.</text>
</comment>
<dbReference type="SMART" id="SM00881">
    <property type="entry name" value="CoA_binding"/>
    <property type="match status" value="1"/>
</dbReference>
<dbReference type="InterPro" id="IPR036291">
    <property type="entry name" value="NAD(P)-bd_dom_sf"/>
</dbReference>
<dbReference type="Pfam" id="PF02629">
    <property type="entry name" value="CoA_binding"/>
    <property type="match status" value="1"/>
</dbReference>
<dbReference type="PANTHER" id="PTHR35786:SF1">
    <property type="entry name" value="REDOX-SENSING TRANSCRIPTIONAL REPRESSOR REX 1"/>
    <property type="match status" value="1"/>
</dbReference>
<dbReference type="NCBIfam" id="NF003995">
    <property type="entry name" value="PRK05472.2-4"/>
    <property type="match status" value="1"/>
</dbReference>
<dbReference type="InterPro" id="IPR003781">
    <property type="entry name" value="CoA-bd"/>
</dbReference>
<dbReference type="AlphaFoldDB" id="A0A840CYX6"/>
<keyword evidence="3 6" id="KW-0805">Transcription regulation</keyword>
<proteinExistence type="inferred from homology"/>
<comment type="subcellular location">
    <subcellularLocation>
        <location evidence="6">Cytoplasm</location>
    </subcellularLocation>
</comment>
<dbReference type="InterPro" id="IPR022876">
    <property type="entry name" value="Tscrpt_rep_Rex"/>
</dbReference>
<dbReference type="HAMAP" id="MF_01131">
    <property type="entry name" value="Rex"/>
    <property type="match status" value="1"/>
</dbReference>
<dbReference type="GO" id="GO:0005737">
    <property type="term" value="C:cytoplasm"/>
    <property type="evidence" value="ECO:0007669"/>
    <property type="project" value="UniProtKB-SubCell"/>
</dbReference>
<keyword evidence="9" id="KW-1185">Reference proteome</keyword>
<dbReference type="GO" id="GO:0003677">
    <property type="term" value="F:DNA binding"/>
    <property type="evidence" value="ECO:0007669"/>
    <property type="project" value="UniProtKB-UniRule"/>
</dbReference>
<evidence type="ECO:0000256" key="2">
    <source>
        <dbReference type="ARBA" id="ARBA00022491"/>
    </source>
</evidence>